<protein>
    <submittedName>
        <fullName evidence="8">Major facilitator superfamily MFS_1</fullName>
    </submittedName>
</protein>
<dbReference type="AlphaFoldDB" id="B2ICR2"/>
<evidence type="ECO:0000256" key="5">
    <source>
        <dbReference type="ARBA" id="ARBA00023136"/>
    </source>
</evidence>
<reference evidence="8 9" key="2">
    <citation type="journal article" date="2010" name="J. Bacteriol.">
        <title>Complete genome sequence of Beijerinckia indica subsp. indica.</title>
        <authorList>
            <person name="Tamas I."/>
            <person name="Dedysh S.N."/>
            <person name="Liesack W."/>
            <person name="Stott M.B."/>
            <person name="Alam M."/>
            <person name="Murrell J.C."/>
            <person name="Dunfield P.F."/>
        </authorList>
    </citation>
    <scope>NUCLEOTIDE SEQUENCE [LARGE SCALE GENOMIC DNA]</scope>
    <source>
        <strain evidence="9">ATCC 9039 / DSM 1715 / NCIMB 8712</strain>
    </source>
</reference>
<evidence type="ECO:0000256" key="4">
    <source>
        <dbReference type="ARBA" id="ARBA00022989"/>
    </source>
</evidence>
<feature type="domain" description="Major facilitator superfamily (MFS) profile" evidence="7">
    <location>
        <begin position="4"/>
        <end position="379"/>
    </location>
</feature>
<feature type="transmembrane region" description="Helical" evidence="6">
    <location>
        <begin position="357"/>
        <end position="375"/>
    </location>
</feature>
<keyword evidence="2" id="KW-1003">Cell membrane</keyword>
<dbReference type="GO" id="GO:0005886">
    <property type="term" value="C:plasma membrane"/>
    <property type="evidence" value="ECO:0007669"/>
    <property type="project" value="UniProtKB-SubCell"/>
</dbReference>
<dbReference type="eggNOG" id="COG2814">
    <property type="taxonomic scope" value="Bacteria"/>
</dbReference>
<feature type="transmembrane region" description="Helical" evidence="6">
    <location>
        <begin position="70"/>
        <end position="89"/>
    </location>
</feature>
<keyword evidence="3 6" id="KW-0812">Transmembrane</keyword>
<dbReference type="GO" id="GO:0022857">
    <property type="term" value="F:transmembrane transporter activity"/>
    <property type="evidence" value="ECO:0007669"/>
    <property type="project" value="InterPro"/>
</dbReference>
<feature type="transmembrane region" description="Helical" evidence="6">
    <location>
        <begin position="129"/>
        <end position="152"/>
    </location>
</feature>
<dbReference type="Proteomes" id="UP000001695">
    <property type="component" value="Chromosome"/>
</dbReference>
<dbReference type="InterPro" id="IPR050189">
    <property type="entry name" value="MFS_Efflux_Transporters"/>
</dbReference>
<dbReference type="PANTHER" id="PTHR43124">
    <property type="entry name" value="PURINE EFFLUX PUMP PBUE"/>
    <property type="match status" value="1"/>
</dbReference>
<dbReference type="CDD" id="cd17324">
    <property type="entry name" value="MFS_NepI_like"/>
    <property type="match status" value="1"/>
</dbReference>
<dbReference type="HOGENOM" id="CLU_001265_61_2_5"/>
<dbReference type="SUPFAM" id="SSF103473">
    <property type="entry name" value="MFS general substrate transporter"/>
    <property type="match status" value="1"/>
</dbReference>
<evidence type="ECO:0000256" key="6">
    <source>
        <dbReference type="SAM" id="Phobius"/>
    </source>
</evidence>
<keyword evidence="4 6" id="KW-1133">Transmembrane helix</keyword>
<reference evidence="9" key="1">
    <citation type="submission" date="2008-03" db="EMBL/GenBank/DDBJ databases">
        <title>Complete sequence of chromosome of Beijerinckia indica subsp. indica ATCC 9039.</title>
        <authorList>
            <consortium name="US DOE Joint Genome Institute"/>
            <person name="Copeland A."/>
            <person name="Lucas S."/>
            <person name="Lapidus A."/>
            <person name="Glavina del Rio T."/>
            <person name="Dalin E."/>
            <person name="Tice H."/>
            <person name="Bruce D."/>
            <person name="Goodwin L."/>
            <person name="Pitluck S."/>
            <person name="LaButti K."/>
            <person name="Schmutz J."/>
            <person name="Larimer F."/>
            <person name="Land M."/>
            <person name="Hauser L."/>
            <person name="Kyrpides N."/>
            <person name="Mikhailova N."/>
            <person name="Dunfield P.F."/>
            <person name="Dedysh S.N."/>
            <person name="Liesack W."/>
            <person name="Saw J.H."/>
            <person name="Alam M."/>
            <person name="Chen Y."/>
            <person name="Murrell J.C."/>
            <person name="Richardson P."/>
        </authorList>
    </citation>
    <scope>NUCLEOTIDE SEQUENCE [LARGE SCALE GENOMIC DNA]</scope>
    <source>
        <strain evidence="9">ATCC 9039 / DSM 1715 / NCIMB 8712</strain>
    </source>
</reference>
<feature type="transmembrane region" description="Helical" evidence="6">
    <location>
        <begin position="42"/>
        <end position="63"/>
    </location>
</feature>
<keyword evidence="5 6" id="KW-0472">Membrane</keyword>
<dbReference type="STRING" id="395963.Bind_1706"/>
<feature type="transmembrane region" description="Helical" evidence="6">
    <location>
        <begin position="158"/>
        <end position="179"/>
    </location>
</feature>
<dbReference type="RefSeq" id="WP_012384693.1">
    <property type="nucleotide sequence ID" value="NC_010581.1"/>
</dbReference>
<feature type="transmembrane region" description="Helical" evidence="6">
    <location>
        <begin position="267"/>
        <end position="286"/>
    </location>
</feature>
<accession>B2ICR2</accession>
<dbReference type="PROSITE" id="PS50850">
    <property type="entry name" value="MFS"/>
    <property type="match status" value="1"/>
</dbReference>
<evidence type="ECO:0000259" key="7">
    <source>
        <dbReference type="PROSITE" id="PS50850"/>
    </source>
</evidence>
<evidence type="ECO:0000313" key="9">
    <source>
        <dbReference type="Proteomes" id="UP000001695"/>
    </source>
</evidence>
<dbReference type="PANTHER" id="PTHR43124:SF8">
    <property type="entry name" value="INNER MEMBRANE TRANSPORT PROTEIN YDHP"/>
    <property type="match status" value="1"/>
</dbReference>
<sequence length="394" mass="40975">MPLALFALALASFGIGTSEFVIMGILPEIARDLTVTIPQAGLLVTAYALTVTFAGPVVALLAARLPQKTALLGLLCLFLLGNLFCALAPQFSLLLIARIFTALAHAAFYGNGVVVAASLVPPHRRSQAIALMFSGMTLANIIGVPVGTMIGLAQGWRATFWAIIPFLGVAGIALAILLPRKGQERAAGRLVDELIVLRRPQVLLTLLASVFIAASLFCVLTYISPLLATVTGMDETQISSALLLFGGGTFFGIFVGGRLADWRQMTTIVGTFVVLGALYAVFAFSATSIPSTYLTIFLLGFVSFANGPGMQARVIDKASEAPNIGASLIHSSYNFGNGAGAWLGGAALASGMSYGHLPWLSVGLVVAALATLGIAHELERNAENAGGLDPEALS</sequence>
<feature type="transmembrane region" description="Helical" evidence="6">
    <location>
        <begin position="236"/>
        <end position="255"/>
    </location>
</feature>
<comment type="subcellular location">
    <subcellularLocation>
        <location evidence="1">Cell membrane</location>
        <topology evidence="1">Multi-pass membrane protein</topology>
    </subcellularLocation>
</comment>
<evidence type="ECO:0000256" key="3">
    <source>
        <dbReference type="ARBA" id="ARBA00022692"/>
    </source>
</evidence>
<organism evidence="8 9">
    <name type="scientific">Beijerinckia indica subsp. indica (strain ATCC 9039 / DSM 1715 / NCIMB 8712)</name>
    <dbReference type="NCBI Taxonomy" id="395963"/>
    <lineage>
        <taxon>Bacteria</taxon>
        <taxon>Pseudomonadati</taxon>
        <taxon>Pseudomonadota</taxon>
        <taxon>Alphaproteobacteria</taxon>
        <taxon>Hyphomicrobiales</taxon>
        <taxon>Beijerinckiaceae</taxon>
        <taxon>Beijerinckia</taxon>
    </lineage>
</organism>
<proteinExistence type="predicted"/>
<dbReference type="InterPro" id="IPR011701">
    <property type="entry name" value="MFS"/>
</dbReference>
<evidence type="ECO:0000256" key="2">
    <source>
        <dbReference type="ARBA" id="ARBA00022475"/>
    </source>
</evidence>
<name>B2ICR2_BEII9</name>
<keyword evidence="9" id="KW-1185">Reference proteome</keyword>
<feature type="transmembrane region" description="Helical" evidence="6">
    <location>
        <begin position="200"/>
        <end position="224"/>
    </location>
</feature>
<evidence type="ECO:0000313" key="8">
    <source>
        <dbReference type="EMBL" id="ACB95336.1"/>
    </source>
</evidence>
<dbReference type="OrthoDB" id="9788453at2"/>
<evidence type="ECO:0000256" key="1">
    <source>
        <dbReference type="ARBA" id="ARBA00004651"/>
    </source>
</evidence>
<gene>
    <name evidence="8" type="ordered locus">Bind_1706</name>
</gene>
<dbReference type="EMBL" id="CP001016">
    <property type="protein sequence ID" value="ACB95336.1"/>
    <property type="molecule type" value="Genomic_DNA"/>
</dbReference>
<dbReference type="InterPro" id="IPR020846">
    <property type="entry name" value="MFS_dom"/>
</dbReference>
<feature type="transmembrane region" description="Helical" evidence="6">
    <location>
        <begin position="95"/>
        <end position="117"/>
    </location>
</feature>
<dbReference type="InterPro" id="IPR036259">
    <property type="entry name" value="MFS_trans_sf"/>
</dbReference>
<dbReference type="KEGG" id="bid:Bind_1706"/>
<dbReference type="Gene3D" id="1.20.1250.20">
    <property type="entry name" value="MFS general substrate transporter like domains"/>
    <property type="match status" value="1"/>
</dbReference>
<dbReference type="Pfam" id="PF07690">
    <property type="entry name" value="MFS_1"/>
    <property type="match status" value="1"/>
</dbReference>